<proteinExistence type="predicted"/>
<feature type="domain" description="YtkA-like" evidence="2">
    <location>
        <begin position="30"/>
        <end position="113"/>
    </location>
</feature>
<feature type="chain" id="PRO_5015870120" evidence="1">
    <location>
        <begin position="26"/>
        <end position="155"/>
    </location>
</feature>
<dbReference type="Proteomes" id="UP000247150">
    <property type="component" value="Unassembled WGS sequence"/>
</dbReference>
<evidence type="ECO:0000313" key="4">
    <source>
        <dbReference type="Proteomes" id="UP000247150"/>
    </source>
</evidence>
<evidence type="ECO:0000259" key="2">
    <source>
        <dbReference type="Pfam" id="PF13115"/>
    </source>
</evidence>
<gene>
    <name evidence="3" type="ORF">DFO73_105199</name>
</gene>
<dbReference type="Pfam" id="PF13115">
    <property type="entry name" value="YtkA"/>
    <property type="match status" value="1"/>
</dbReference>
<comment type="caution">
    <text evidence="3">The sequence shown here is derived from an EMBL/GenBank/DDBJ whole genome shotgun (WGS) entry which is preliminary data.</text>
</comment>
<organism evidence="3 4">
    <name type="scientific">Cytobacillus oceanisediminis</name>
    <dbReference type="NCBI Taxonomy" id="665099"/>
    <lineage>
        <taxon>Bacteria</taxon>
        <taxon>Bacillati</taxon>
        <taxon>Bacillota</taxon>
        <taxon>Bacilli</taxon>
        <taxon>Bacillales</taxon>
        <taxon>Bacillaceae</taxon>
        <taxon>Cytobacillus</taxon>
    </lineage>
</organism>
<reference evidence="3 4" key="1">
    <citation type="submission" date="2018-05" db="EMBL/GenBank/DDBJ databases">
        <title>Freshwater and sediment microbial communities from various areas in North America, analyzing microbe dynamics in response to fracking.</title>
        <authorList>
            <person name="Lamendella R."/>
        </authorList>
    </citation>
    <scope>NUCLEOTIDE SEQUENCE [LARGE SCALE GENOMIC DNA]</scope>
    <source>
        <strain evidence="3 4">15_TX</strain>
    </source>
</reference>
<dbReference type="EMBL" id="QGTW01000005">
    <property type="protein sequence ID" value="PWW28961.1"/>
    <property type="molecule type" value="Genomic_DNA"/>
</dbReference>
<sequence>MKKYIVLSFLPVLLLLSACSLDENAAELYKQETPLELEIHTPDTYTAGEQETIKATLTQNGKPADHADFVHFEIWKQDGSFQYGMEEAISEGSGIYSISKSFDQEGLYFIKVHAQKGGSLIMPQKQFIVGELSENDKDFLKKGEGKQENSQEHHH</sequence>
<dbReference type="RefSeq" id="WP_258309424.1">
    <property type="nucleotide sequence ID" value="NZ_QGTW01000005.1"/>
</dbReference>
<name>A0A2V2ZZU7_9BACI</name>
<feature type="signal peptide" evidence="1">
    <location>
        <begin position="1"/>
        <end position="25"/>
    </location>
</feature>
<dbReference type="AlphaFoldDB" id="A0A2V2ZZU7"/>
<dbReference type="PROSITE" id="PS51257">
    <property type="entry name" value="PROKAR_LIPOPROTEIN"/>
    <property type="match status" value="1"/>
</dbReference>
<evidence type="ECO:0000256" key="1">
    <source>
        <dbReference type="SAM" id="SignalP"/>
    </source>
</evidence>
<evidence type="ECO:0000313" key="3">
    <source>
        <dbReference type="EMBL" id="PWW28961.1"/>
    </source>
</evidence>
<protein>
    <submittedName>
        <fullName evidence="3">YtkA-like protein</fullName>
    </submittedName>
</protein>
<keyword evidence="1" id="KW-0732">Signal</keyword>
<dbReference type="InterPro" id="IPR032693">
    <property type="entry name" value="YtkA-like_dom"/>
</dbReference>
<accession>A0A2V2ZZU7</accession>